<evidence type="ECO:0000256" key="7">
    <source>
        <dbReference type="ARBA" id="ARBA00022918"/>
    </source>
</evidence>
<evidence type="ECO:0000256" key="8">
    <source>
        <dbReference type="SAM" id="MobiDB-lite"/>
    </source>
</evidence>
<dbReference type="GO" id="GO:0003964">
    <property type="term" value="F:RNA-directed DNA polymerase activity"/>
    <property type="evidence" value="ECO:0007669"/>
    <property type="project" value="UniProtKB-KW"/>
</dbReference>
<organism evidence="10 11">
    <name type="scientific">Trichogramma brassicae</name>
    <dbReference type="NCBI Taxonomy" id="86971"/>
    <lineage>
        <taxon>Eukaryota</taxon>
        <taxon>Metazoa</taxon>
        <taxon>Ecdysozoa</taxon>
        <taxon>Arthropoda</taxon>
        <taxon>Hexapoda</taxon>
        <taxon>Insecta</taxon>
        <taxon>Pterygota</taxon>
        <taxon>Neoptera</taxon>
        <taxon>Endopterygota</taxon>
        <taxon>Hymenoptera</taxon>
        <taxon>Apocrita</taxon>
        <taxon>Proctotrupomorpha</taxon>
        <taxon>Chalcidoidea</taxon>
        <taxon>Trichogrammatidae</taxon>
        <taxon>Trichogramma</taxon>
    </lineage>
</organism>
<proteinExistence type="predicted"/>
<keyword evidence="4" id="KW-0540">Nuclease</keyword>
<keyword evidence="11" id="KW-1185">Reference proteome</keyword>
<dbReference type="InterPro" id="IPR043128">
    <property type="entry name" value="Rev_trsase/Diguanyl_cyclase"/>
</dbReference>
<dbReference type="OrthoDB" id="10063667at2759"/>
<dbReference type="GO" id="GO:0004519">
    <property type="term" value="F:endonuclease activity"/>
    <property type="evidence" value="ECO:0007669"/>
    <property type="project" value="UniProtKB-KW"/>
</dbReference>
<feature type="domain" description="Reverse transcriptase RNase H-like" evidence="9">
    <location>
        <begin position="56"/>
        <end position="158"/>
    </location>
</feature>
<dbReference type="AlphaFoldDB" id="A0A6H5IYG7"/>
<dbReference type="EC" id="2.7.7.49" evidence="1"/>
<dbReference type="InterPro" id="IPR041373">
    <property type="entry name" value="RT_RNaseH"/>
</dbReference>
<keyword evidence="2" id="KW-0808">Transferase</keyword>
<evidence type="ECO:0000256" key="1">
    <source>
        <dbReference type="ARBA" id="ARBA00012493"/>
    </source>
</evidence>
<evidence type="ECO:0000256" key="4">
    <source>
        <dbReference type="ARBA" id="ARBA00022722"/>
    </source>
</evidence>
<feature type="region of interest" description="Disordered" evidence="8">
    <location>
        <begin position="300"/>
        <end position="329"/>
    </location>
</feature>
<dbReference type="GO" id="GO:0016787">
    <property type="term" value="F:hydrolase activity"/>
    <property type="evidence" value="ECO:0007669"/>
    <property type="project" value="UniProtKB-KW"/>
</dbReference>
<name>A0A6H5IYG7_9HYME</name>
<dbReference type="FunFam" id="3.30.70.270:FF:000020">
    <property type="entry name" value="Transposon Tf2-6 polyprotein-like Protein"/>
    <property type="match status" value="1"/>
</dbReference>
<evidence type="ECO:0000256" key="5">
    <source>
        <dbReference type="ARBA" id="ARBA00022759"/>
    </source>
</evidence>
<evidence type="ECO:0000256" key="3">
    <source>
        <dbReference type="ARBA" id="ARBA00022695"/>
    </source>
</evidence>
<sequence>MVGWYARFIARDSEIKAPLTKLLKKTEEWKWGEEQQTAFERLKSALTSAPVLARPDFSKPFKVQCDASGVAVGAVLTQEQQDGEHPIVYASRSLTGAERNYSTTEKECLAVLWSIRKFRPYIEGYRFVVITDHSALKWLRNLKDPTGRLARWALEMQQWDFVIEHRKGALHHLPDALSRVFTDEDGEVRVCSTAEIVDEWYLRMLEEVEKHPARYPQWRVDEGRLYRFKRKFAARSVAGREGDWKLVVPEEWKERILRDSHTSLRQDILVSKRRMIESRKNIFLARLLSRRRGVCEEMRPLSEAQGVAAEETRPHGQASRRRAVDSRRR</sequence>
<dbReference type="CDD" id="cd09274">
    <property type="entry name" value="RNase_HI_RT_Ty3"/>
    <property type="match status" value="1"/>
</dbReference>
<keyword evidence="5" id="KW-0255">Endonuclease</keyword>
<keyword evidence="7" id="KW-0695">RNA-directed DNA polymerase</keyword>
<evidence type="ECO:0000256" key="2">
    <source>
        <dbReference type="ARBA" id="ARBA00022679"/>
    </source>
</evidence>
<evidence type="ECO:0000313" key="11">
    <source>
        <dbReference type="Proteomes" id="UP000479190"/>
    </source>
</evidence>
<dbReference type="InterPro" id="IPR043502">
    <property type="entry name" value="DNA/RNA_pol_sf"/>
</dbReference>
<dbReference type="Pfam" id="PF17917">
    <property type="entry name" value="RT_RNaseH"/>
    <property type="match status" value="1"/>
</dbReference>
<dbReference type="Gene3D" id="3.30.70.270">
    <property type="match status" value="1"/>
</dbReference>
<gene>
    <name evidence="10" type="ORF">TBRA_LOCUS14951</name>
</gene>
<dbReference type="InterPro" id="IPR050951">
    <property type="entry name" value="Retrovirus_Pol_polyprotein"/>
</dbReference>
<dbReference type="EMBL" id="CADCXV010001314">
    <property type="protein sequence ID" value="CAB0043363.1"/>
    <property type="molecule type" value="Genomic_DNA"/>
</dbReference>
<protein>
    <recommendedName>
        <fullName evidence="1">RNA-directed DNA polymerase</fullName>
        <ecNumber evidence="1">2.7.7.49</ecNumber>
    </recommendedName>
</protein>
<dbReference type="SUPFAM" id="SSF56672">
    <property type="entry name" value="DNA/RNA polymerases"/>
    <property type="match status" value="1"/>
</dbReference>
<dbReference type="PANTHER" id="PTHR37984">
    <property type="entry name" value="PROTEIN CBG26694"/>
    <property type="match status" value="1"/>
</dbReference>
<reference evidence="10 11" key="1">
    <citation type="submission" date="2020-02" db="EMBL/GenBank/DDBJ databases">
        <authorList>
            <person name="Ferguson B K."/>
        </authorList>
    </citation>
    <scope>NUCLEOTIDE SEQUENCE [LARGE SCALE GENOMIC DNA]</scope>
</reference>
<keyword evidence="3" id="KW-0548">Nucleotidyltransferase</keyword>
<keyword evidence="6" id="KW-0378">Hydrolase</keyword>
<evidence type="ECO:0000313" key="10">
    <source>
        <dbReference type="EMBL" id="CAB0043363.1"/>
    </source>
</evidence>
<accession>A0A6H5IYG7</accession>
<dbReference type="PANTHER" id="PTHR37984:SF5">
    <property type="entry name" value="PROTEIN NYNRIN-LIKE"/>
    <property type="match status" value="1"/>
</dbReference>
<dbReference type="Proteomes" id="UP000479190">
    <property type="component" value="Unassembled WGS sequence"/>
</dbReference>
<evidence type="ECO:0000256" key="6">
    <source>
        <dbReference type="ARBA" id="ARBA00022801"/>
    </source>
</evidence>
<evidence type="ECO:0000259" key="9">
    <source>
        <dbReference type="Pfam" id="PF17917"/>
    </source>
</evidence>